<evidence type="ECO:0000313" key="1">
    <source>
        <dbReference type="EMBL" id="RLL95788.1"/>
    </source>
</evidence>
<proteinExistence type="predicted"/>
<reference evidence="1 2" key="1">
    <citation type="submission" date="2018-08" db="EMBL/GenBank/DDBJ databases">
        <title>Draft genome sequences of two Aspergillus turcosus clinical strains isolated from bronchoalveolar lavage fluid: one azole-susceptible and the other azole-resistant.</title>
        <authorList>
            <person name="Parent-Michaud M."/>
            <person name="Dufresne P.J."/>
            <person name="Fournier E."/>
            <person name="Martineau C."/>
            <person name="Moreira S."/>
            <person name="Perkins V."/>
            <person name="De Repentigny L."/>
            <person name="Dufresne S.F."/>
        </authorList>
    </citation>
    <scope>NUCLEOTIDE SEQUENCE [LARGE SCALE GENOMIC DNA]</scope>
    <source>
        <strain evidence="1">HMR AF 1038</strain>
    </source>
</reference>
<keyword evidence="2" id="KW-1185">Reference proteome</keyword>
<protein>
    <submittedName>
        <fullName evidence="1">Uncharacterized protein</fullName>
    </submittedName>
</protein>
<dbReference type="AlphaFoldDB" id="A0A3R7LWT0"/>
<gene>
    <name evidence="1" type="ORF">CFD26_104336</name>
</gene>
<sequence>MITRHVDIKPCLNNIAYDSKDADQLPANPVLGILQFTFHSGVDVSEPTQLASILWRKSLTFVSTIPGFQRLYWAPVVHASPCQQIIVLVQWDSGRGWKLFQSSLGFSMMLGYIESISNRCIQLALPAFNGDSVLELVSFQFSAMLSAAQIDKKPGFKAKWETTFAPHLSNAAAESELIYCCGQWLEADKVSEDRFFVGLLFWKPHIQAGNRWRLREANDHNLEDRIAELVKDATNMVSAYTSQLNQVSSETSGLQLSGLLPVSVQFQTNHPVFQTPVKPEYNVNEFTFSGGKDRLHLESMIQARQTPPQRIAGGPAGGWCPMGIISQHHLPQRQGYSSDSNMEMISFRAQIGNPRVDSLFEGLRRKLWGLGDCPQLFWGKYQEKEGDGDKISLFIGLEESKYRKQEIRAQIQQSIREFSDGCGDAIQDLSHRGIVGPIRFDVCPNMDITIFDVSENKRDQRSFEYAFSNYLAYVSGFLIAESFIGWKTGD</sequence>
<organism evidence="1 2">
    <name type="scientific">Aspergillus turcosus</name>
    <dbReference type="NCBI Taxonomy" id="1245748"/>
    <lineage>
        <taxon>Eukaryota</taxon>
        <taxon>Fungi</taxon>
        <taxon>Dikarya</taxon>
        <taxon>Ascomycota</taxon>
        <taxon>Pezizomycotina</taxon>
        <taxon>Eurotiomycetes</taxon>
        <taxon>Eurotiomycetidae</taxon>
        <taxon>Eurotiales</taxon>
        <taxon>Aspergillaceae</taxon>
        <taxon>Aspergillus</taxon>
        <taxon>Aspergillus subgen. Fumigati</taxon>
    </lineage>
</organism>
<dbReference type="EMBL" id="NIDN02000137">
    <property type="protein sequence ID" value="RLL95788.1"/>
    <property type="molecule type" value="Genomic_DNA"/>
</dbReference>
<accession>A0A3R7LWT0</accession>
<evidence type="ECO:0000313" key="2">
    <source>
        <dbReference type="Proteomes" id="UP000215289"/>
    </source>
</evidence>
<dbReference type="OrthoDB" id="5153884at2759"/>
<name>A0A3R7LWT0_9EURO</name>
<dbReference type="Proteomes" id="UP000215289">
    <property type="component" value="Unassembled WGS sequence"/>
</dbReference>
<comment type="caution">
    <text evidence="1">The sequence shown here is derived from an EMBL/GenBank/DDBJ whole genome shotgun (WGS) entry which is preliminary data.</text>
</comment>